<dbReference type="InterPro" id="IPR053228">
    <property type="entry name" value="Stereospecific_Lipase"/>
</dbReference>
<organism evidence="1 2">
    <name type="scientific">Cronartium quercuum f. sp. fusiforme G11</name>
    <dbReference type="NCBI Taxonomy" id="708437"/>
    <lineage>
        <taxon>Eukaryota</taxon>
        <taxon>Fungi</taxon>
        <taxon>Dikarya</taxon>
        <taxon>Basidiomycota</taxon>
        <taxon>Pucciniomycotina</taxon>
        <taxon>Pucciniomycetes</taxon>
        <taxon>Pucciniales</taxon>
        <taxon>Coleosporiaceae</taxon>
        <taxon>Cronartium</taxon>
    </lineage>
</organism>
<accession>A0A9P6TH81</accession>
<dbReference type="Proteomes" id="UP000886653">
    <property type="component" value="Unassembled WGS sequence"/>
</dbReference>
<dbReference type="PANTHER" id="PTHR37574">
    <property type="entry name" value="LIPASE B"/>
    <property type="match status" value="1"/>
</dbReference>
<dbReference type="EMBL" id="MU167211">
    <property type="protein sequence ID" value="KAG0151809.1"/>
    <property type="molecule type" value="Genomic_DNA"/>
</dbReference>
<evidence type="ECO:0008006" key="3">
    <source>
        <dbReference type="Google" id="ProtNLM"/>
    </source>
</evidence>
<protein>
    <recommendedName>
        <fullName evidence="3">Triacylglycerol lipase</fullName>
    </recommendedName>
</protein>
<dbReference type="SUPFAM" id="SSF53474">
    <property type="entry name" value="alpha/beta-Hydrolases"/>
    <property type="match status" value="1"/>
</dbReference>
<dbReference type="InterPro" id="IPR029058">
    <property type="entry name" value="AB_hydrolase_fold"/>
</dbReference>
<dbReference type="AlphaFoldDB" id="A0A9P6TH81"/>
<feature type="non-terminal residue" evidence="1">
    <location>
        <position position="1"/>
    </location>
</feature>
<evidence type="ECO:0000313" key="2">
    <source>
        <dbReference type="Proteomes" id="UP000886653"/>
    </source>
</evidence>
<name>A0A9P6TH81_9BASI</name>
<dbReference type="Gene3D" id="3.40.50.1820">
    <property type="entry name" value="alpha/beta hydrolase"/>
    <property type="match status" value="1"/>
</dbReference>
<evidence type="ECO:0000313" key="1">
    <source>
        <dbReference type="EMBL" id="KAG0151809.1"/>
    </source>
</evidence>
<proteinExistence type="predicted"/>
<keyword evidence="2" id="KW-1185">Reference proteome</keyword>
<dbReference type="PANTHER" id="PTHR37574:SF1">
    <property type="entry name" value="LIPASE B"/>
    <property type="match status" value="1"/>
</dbReference>
<comment type="caution">
    <text evidence="1">The sequence shown here is derived from an EMBL/GenBank/DDBJ whole genome shotgun (WGS) entry which is preliminary data.</text>
</comment>
<reference evidence="1" key="1">
    <citation type="submission" date="2013-11" db="EMBL/GenBank/DDBJ databases">
        <title>Genome sequence of the fusiform rust pathogen reveals effectors for host alternation and coevolution with pine.</title>
        <authorList>
            <consortium name="DOE Joint Genome Institute"/>
            <person name="Smith K."/>
            <person name="Pendleton A."/>
            <person name="Kubisiak T."/>
            <person name="Anderson C."/>
            <person name="Salamov A."/>
            <person name="Aerts A."/>
            <person name="Riley R."/>
            <person name="Clum A."/>
            <person name="Lindquist E."/>
            <person name="Ence D."/>
            <person name="Campbell M."/>
            <person name="Kronenberg Z."/>
            <person name="Feau N."/>
            <person name="Dhillon B."/>
            <person name="Hamelin R."/>
            <person name="Burleigh J."/>
            <person name="Smith J."/>
            <person name="Yandell M."/>
            <person name="Nelson C."/>
            <person name="Grigoriev I."/>
            <person name="Davis J."/>
        </authorList>
    </citation>
    <scope>NUCLEOTIDE SEQUENCE</scope>
    <source>
        <strain evidence="1">G11</strain>
    </source>
</reference>
<sequence>YLRGLIVGISEYNPCAPPDGPIPVSEPGDAPFSQGQRSYEQAISCPYKVKGPSRGTVLLVPCTSCDPAEFFGNTHLGVRLPKAGFEICWVDIPCNSLCDMQLSAEFVAYAIGHLAARSRTGKIHVVSYSQGGANTQWALTFWPSLRSQVINLVTISAPLKGLPLLGPLGAALNLIGGSLPPLLQMAKGSRYMNALNHKTNVTSNYQAHVPSTSIFTYHDEFVFPQTSGSEGASHLAGASNIAVQDVCGRMHVVDHFGMLVDLAAYGLVLDALTHGRPASVETFDRGTVKITVGRVHVKTSTDKSLREFAIRIPLWFQAIWRSFVGNAPQRVRMFITMLKGHVPTEPPMMKYVCNRGHAPEGTCSPLGFCGNRPR</sequence>
<dbReference type="OrthoDB" id="4605274at2759"/>
<gene>
    <name evidence="1" type="ORF">CROQUDRAFT_36382</name>
</gene>